<dbReference type="Proteomes" id="UP001497623">
    <property type="component" value="Unassembled WGS sequence"/>
</dbReference>
<organism evidence="1 2">
    <name type="scientific">Meganyctiphanes norvegica</name>
    <name type="common">Northern krill</name>
    <name type="synonym">Thysanopoda norvegica</name>
    <dbReference type="NCBI Taxonomy" id="48144"/>
    <lineage>
        <taxon>Eukaryota</taxon>
        <taxon>Metazoa</taxon>
        <taxon>Ecdysozoa</taxon>
        <taxon>Arthropoda</taxon>
        <taxon>Crustacea</taxon>
        <taxon>Multicrustacea</taxon>
        <taxon>Malacostraca</taxon>
        <taxon>Eumalacostraca</taxon>
        <taxon>Eucarida</taxon>
        <taxon>Euphausiacea</taxon>
        <taxon>Euphausiidae</taxon>
        <taxon>Meganyctiphanes</taxon>
    </lineage>
</organism>
<sequence length="153" mass="17966">MSKMGYLRKDKRGCDIFLYRRHIGGLVAWHWALAFWWDDDYIETYEADKVITYEADREDSYLRLNFYEGEPDSDYDWKEWGRYRCDDCSPVQVTHTAENLPCVDSPYNVYCNNCQDFAKSLARKFGVTSLPPGINKVVRTTLTLGLDNILLDH</sequence>
<proteinExistence type="predicted"/>
<reference evidence="1 2" key="1">
    <citation type="submission" date="2024-05" db="EMBL/GenBank/DDBJ databases">
        <authorList>
            <person name="Wallberg A."/>
        </authorList>
    </citation>
    <scope>NUCLEOTIDE SEQUENCE [LARGE SCALE GENOMIC DNA]</scope>
</reference>
<comment type="caution">
    <text evidence="1">The sequence shown here is derived from an EMBL/GenBank/DDBJ whole genome shotgun (WGS) entry which is preliminary data.</text>
</comment>
<accession>A0AAV2S4B6</accession>
<gene>
    <name evidence="1" type="ORF">MNOR_LOCUS31691</name>
</gene>
<evidence type="ECO:0000313" key="1">
    <source>
        <dbReference type="EMBL" id="CAL4156272.1"/>
    </source>
</evidence>
<evidence type="ECO:0000313" key="2">
    <source>
        <dbReference type="Proteomes" id="UP001497623"/>
    </source>
</evidence>
<dbReference type="EMBL" id="CAXKWB010041401">
    <property type="protein sequence ID" value="CAL4156272.1"/>
    <property type="molecule type" value="Genomic_DNA"/>
</dbReference>
<dbReference type="AlphaFoldDB" id="A0AAV2S4B6"/>
<name>A0AAV2S4B6_MEGNR</name>
<keyword evidence="2" id="KW-1185">Reference proteome</keyword>
<protein>
    <submittedName>
        <fullName evidence="1">Uncharacterized protein</fullName>
    </submittedName>
</protein>